<protein>
    <submittedName>
        <fullName evidence="2">Uncharacterized protein</fullName>
    </submittedName>
</protein>
<dbReference type="Proteomes" id="UP001196068">
    <property type="component" value="Unassembled WGS sequence"/>
</dbReference>
<feature type="signal peptide" evidence="1">
    <location>
        <begin position="1"/>
        <end position="18"/>
    </location>
</feature>
<dbReference type="RefSeq" id="WP_211874980.1">
    <property type="nucleotide sequence ID" value="NZ_JAAEDH010000015.1"/>
</dbReference>
<evidence type="ECO:0000256" key="1">
    <source>
        <dbReference type="SAM" id="SignalP"/>
    </source>
</evidence>
<name>A0AAF1K4K7_9PROT</name>
<gene>
    <name evidence="2" type="ORF">GXW79_13720</name>
</gene>
<reference evidence="2" key="1">
    <citation type="submission" date="2020-01" db="EMBL/GenBank/DDBJ databases">
        <authorList>
            <person name="Rat A."/>
        </authorList>
    </citation>
    <scope>NUCLEOTIDE SEQUENCE</scope>
    <source>
        <strain evidence="2">LMG 28251</strain>
    </source>
</reference>
<dbReference type="AlphaFoldDB" id="A0AAF1K4K7"/>
<evidence type="ECO:0000313" key="2">
    <source>
        <dbReference type="EMBL" id="MBR0656136.1"/>
    </source>
</evidence>
<proteinExistence type="predicted"/>
<reference evidence="2" key="2">
    <citation type="journal article" date="2021" name="Syst. Appl. Microbiol.">
        <title>Roseomonas hellenica sp. nov., isolated from roots of wild-growing Alkanna tinctoria.</title>
        <authorList>
            <person name="Rat A."/>
            <person name="Naranjo H.D."/>
            <person name="Lebbe L."/>
            <person name="Cnockaert M."/>
            <person name="Krigas N."/>
            <person name="Grigoriadou K."/>
            <person name="Maloupa E."/>
            <person name="Willems A."/>
        </authorList>
    </citation>
    <scope>NUCLEOTIDE SEQUENCE</scope>
    <source>
        <strain evidence="2">LMG 28251</strain>
    </source>
</reference>
<organism evidence="2 3">
    <name type="scientific">Plastoroseomonas arctica</name>
    <dbReference type="NCBI Taxonomy" id="1509237"/>
    <lineage>
        <taxon>Bacteria</taxon>
        <taxon>Pseudomonadati</taxon>
        <taxon>Pseudomonadota</taxon>
        <taxon>Alphaproteobacteria</taxon>
        <taxon>Acetobacterales</taxon>
        <taxon>Acetobacteraceae</taxon>
        <taxon>Plastoroseomonas</taxon>
    </lineage>
</organism>
<feature type="chain" id="PRO_5042074792" evidence="1">
    <location>
        <begin position="19"/>
        <end position="141"/>
    </location>
</feature>
<keyword evidence="3" id="KW-1185">Reference proteome</keyword>
<accession>A0AAF1K4K7</accession>
<evidence type="ECO:0000313" key="3">
    <source>
        <dbReference type="Proteomes" id="UP001196068"/>
    </source>
</evidence>
<dbReference type="EMBL" id="JAAEDH010000015">
    <property type="protein sequence ID" value="MBR0656136.1"/>
    <property type="molecule type" value="Genomic_DNA"/>
</dbReference>
<keyword evidence="1" id="KW-0732">Signal</keyword>
<comment type="caution">
    <text evidence="2">The sequence shown here is derived from an EMBL/GenBank/DDBJ whole genome shotgun (WGS) entry which is preliminary data.</text>
</comment>
<sequence length="141" mass="15133">MLLRAVLILLCVSSPAWSQAITAFCAGGVTGGGGGMRAERDGRIVQLRRDRLKPSIETELGRDAAAVAAWNAALDRAAFDTLRLHAPGNITCSLRRGSRAIAWSLEPPASLAAEIRTVFRELRSWRPPSRSGDKTGSTPRP</sequence>